<feature type="compositionally biased region" description="Basic and acidic residues" evidence="1">
    <location>
        <begin position="77"/>
        <end position="88"/>
    </location>
</feature>
<feature type="region of interest" description="Disordered" evidence="1">
    <location>
        <begin position="59"/>
        <end position="88"/>
    </location>
</feature>
<comment type="caution">
    <text evidence="2">The sequence shown here is derived from an EMBL/GenBank/DDBJ whole genome shotgun (WGS) entry which is preliminary data.</text>
</comment>
<protein>
    <submittedName>
        <fullName evidence="2">Uncharacterized protein</fullName>
    </submittedName>
</protein>
<evidence type="ECO:0000313" key="3">
    <source>
        <dbReference type="Proteomes" id="UP001609186"/>
    </source>
</evidence>
<proteinExistence type="predicted"/>
<dbReference type="EMBL" id="JBIMPM010000039">
    <property type="protein sequence ID" value="MFH5254654.1"/>
    <property type="molecule type" value="Genomic_DNA"/>
</dbReference>
<evidence type="ECO:0000256" key="1">
    <source>
        <dbReference type="SAM" id="MobiDB-lite"/>
    </source>
</evidence>
<keyword evidence="3" id="KW-1185">Reference proteome</keyword>
<sequence>MQEIVRPRPPQIAPTKLPIRHPARVWLTQTARLCRTGVRVPSAVEMRGTLRQIAACTGVGGGGRDGASRRKVQKNAARSERRGIKTGK</sequence>
<name>A0ABW7LC66_9BURK</name>
<organism evidence="2 3">
    <name type="scientific">Burkholderia semiarida</name>
    <dbReference type="NCBI Taxonomy" id="2843303"/>
    <lineage>
        <taxon>Bacteria</taxon>
        <taxon>Pseudomonadati</taxon>
        <taxon>Pseudomonadota</taxon>
        <taxon>Betaproteobacteria</taxon>
        <taxon>Burkholderiales</taxon>
        <taxon>Burkholderiaceae</taxon>
        <taxon>Burkholderia</taxon>
        <taxon>Burkholderia cepacia complex</taxon>
    </lineage>
</organism>
<reference evidence="2 3" key="1">
    <citation type="submission" date="2024-10" db="EMBL/GenBank/DDBJ databases">
        <title>Burkholderia semiarida in Mexico.</title>
        <authorList>
            <person name="Estrada P."/>
        </authorList>
    </citation>
    <scope>NUCLEOTIDE SEQUENCE [LARGE SCALE GENOMIC DNA]</scope>
    <source>
        <strain evidence="2 3">CLM7-1</strain>
    </source>
</reference>
<dbReference type="Proteomes" id="UP001609186">
    <property type="component" value="Unassembled WGS sequence"/>
</dbReference>
<accession>A0ABW7LC66</accession>
<dbReference type="RefSeq" id="WP_395130603.1">
    <property type="nucleotide sequence ID" value="NZ_JBIMPM010000039.1"/>
</dbReference>
<evidence type="ECO:0000313" key="2">
    <source>
        <dbReference type="EMBL" id="MFH5254654.1"/>
    </source>
</evidence>
<gene>
    <name evidence="2" type="ORF">ACGTRS_25810</name>
</gene>